<dbReference type="Proteomes" id="UP001321760">
    <property type="component" value="Unassembled WGS sequence"/>
</dbReference>
<evidence type="ECO:0008006" key="4">
    <source>
        <dbReference type="Google" id="ProtNLM"/>
    </source>
</evidence>
<organism evidence="2 3">
    <name type="scientific">Podospora aff. communis PSN243</name>
    <dbReference type="NCBI Taxonomy" id="3040156"/>
    <lineage>
        <taxon>Eukaryota</taxon>
        <taxon>Fungi</taxon>
        <taxon>Dikarya</taxon>
        <taxon>Ascomycota</taxon>
        <taxon>Pezizomycotina</taxon>
        <taxon>Sordariomycetes</taxon>
        <taxon>Sordariomycetidae</taxon>
        <taxon>Sordariales</taxon>
        <taxon>Podosporaceae</taxon>
        <taxon>Podospora</taxon>
    </lineage>
</organism>
<reference evidence="2" key="1">
    <citation type="journal article" date="2023" name="Mol. Phylogenet. Evol.">
        <title>Genome-scale phylogeny and comparative genomics of the fungal order Sordariales.</title>
        <authorList>
            <person name="Hensen N."/>
            <person name="Bonometti L."/>
            <person name="Westerberg I."/>
            <person name="Brannstrom I.O."/>
            <person name="Guillou S."/>
            <person name="Cros-Aarteil S."/>
            <person name="Calhoun S."/>
            <person name="Haridas S."/>
            <person name="Kuo A."/>
            <person name="Mondo S."/>
            <person name="Pangilinan J."/>
            <person name="Riley R."/>
            <person name="LaButti K."/>
            <person name="Andreopoulos B."/>
            <person name="Lipzen A."/>
            <person name="Chen C."/>
            <person name="Yan M."/>
            <person name="Daum C."/>
            <person name="Ng V."/>
            <person name="Clum A."/>
            <person name="Steindorff A."/>
            <person name="Ohm R.A."/>
            <person name="Martin F."/>
            <person name="Silar P."/>
            <person name="Natvig D.O."/>
            <person name="Lalanne C."/>
            <person name="Gautier V."/>
            <person name="Ament-Velasquez S.L."/>
            <person name="Kruys A."/>
            <person name="Hutchinson M.I."/>
            <person name="Powell A.J."/>
            <person name="Barry K."/>
            <person name="Miller A.N."/>
            <person name="Grigoriev I.V."/>
            <person name="Debuchy R."/>
            <person name="Gladieux P."/>
            <person name="Hiltunen Thoren M."/>
            <person name="Johannesson H."/>
        </authorList>
    </citation>
    <scope>NUCLEOTIDE SEQUENCE</scope>
    <source>
        <strain evidence="2">PSN243</strain>
    </source>
</reference>
<dbReference type="AlphaFoldDB" id="A0AAV9GSY0"/>
<feature type="region of interest" description="Disordered" evidence="1">
    <location>
        <begin position="60"/>
        <end position="90"/>
    </location>
</feature>
<protein>
    <recommendedName>
        <fullName evidence="4">DUF4235 domain-containing protein</fullName>
    </recommendedName>
</protein>
<comment type="caution">
    <text evidence="2">The sequence shown here is derived from an EMBL/GenBank/DDBJ whole genome shotgun (WGS) entry which is preliminary data.</text>
</comment>
<evidence type="ECO:0000313" key="3">
    <source>
        <dbReference type="Proteomes" id="UP001321760"/>
    </source>
</evidence>
<proteinExistence type="predicted"/>
<keyword evidence="3" id="KW-1185">Reference proteome</keyword>
<feature type="compositionally biased region" description="Basic and acidic residues" evidence="1">
    <location>
        <begin position="66"/>
        <end position="78"/>
    </location>
</feature>
<name>A0AAV9GSY0_9PEZI</name>
<accession>A0AAV9GSY0</accession>
<gene>
    <name evidence="2" type="ORF">QBC34DRAFT_424709</name>
</gene>
<sequence length="112" mass="11713">MSRTKRAQSFGPSPRWQGAAAAAFQAGSLAALAVRSEPGPWRGSKGARVVTAAIGAGMIKAASHQSAEDAEPRGDRDRKGRKAKMKTKGANMVTGAVTGLLAKQFAKDYSRQ</sequence>
<evidence type="ECO:0000313" key="2">
    <source>
        <dbReference type="EMBL" id="KAK4450577.1"/>
    </source>
</evidence>
<reference evidence="2" key="2">
    <citation type="submission" date="2023-05" db="EMBL/GenBank/DDBJ databases">
        <authorList>
            <consortium name="Lawrence Berkeley National Laboratory"/>
            <person name="Steindorff A."/>
            <person name="Hensen N."/>
            <person name="Bonometti L."/>
            <person name="Westerberg I."/>
            <person name="Brannstrom I.O."/>
            <person name="Guillou S."/>
            <person name="Cros-Aarteil S."/>
            <person name="Calhoun S."/>
            <person name="Haridas S."/>
            <person name="Kuo A."/>
            <person name="Mondo S."/>
            <person name="Pangilinan J."/>
            <person name="Riley R."/>
            <person name="Labutti K."/>
            <person name="Andreopoulos B."/>
            <person name="Lipzen A."/>
            <person name="Chen C."/>
            <person name="Yanf M."/>
            <person name="Daum C."/>
            <person name="Ng V."/>
            <person name="Clum A."/>
            <person name="Ohm R."/>
            <person name="Martin F."/>
            <person name="Silar P."/>
            <person name="Natvig D."/>
            <person name="Lalanne C."/>
            <person name="Gautier V."/>
            <person name="Ament-Velasquez S.L."/>
            <person name="Kruys A."/>
            <person name="Hutchinson M.I."/>
            <person name="Powell A.J."/>
            <person name="Barry K."/>
            <person name="Miller A.N."/>
            <person name="Grigoriev I.V."/>
            <person name="Debuchy R."/>
            <person name="Gladieux P."/>
            <person name="Thoren M.H."/>
            <person name="Johannesson H."/>
        </authorList>
    </citation>
    <scope>NUCLEOTIDE SEQUENCE</scope>
    <source>
        <strain evidence="2">PSN243</strain>
    </source>
</reference>
<dbReference type="EMBL" id="MU865932">
    <property type="protein sequence ID" value="KAK4450577.1"/>
    <property type="molecule type" value="Genomic_DNA"/>
</dbReference>
<evidence type="ECO:0000256" key="1">
    <source>
        <dbReference type="SAM" id="MobiDB-lite"/>
    </source>
</evidence>